<sequence>MILRHEFWNDELAAEADTDIAVNNIVANGAATVFVSFFTSFPYKVDDDDQCVMVDQVIRDQFSGMDQAAGITDNWYL</sequence>
<protein>
    <submittedName>
        <fullName evidence="1">Uncharacterized protein</fullName>
    </submittedName>
</protein>
<organism evidence="1 2">
    <name type="scientific">Alcaligenes faecalis</name>
    <dbReference type="NCBI Taxonomy" id="511"/>
    <lineage>
        <taxon>Bacteria</taxon>
        <taxon>Pseudomonadati</taxon>
        <taxon>Pseudomonadota</taxon>
        <taxon>Betaproteobacteria</taxon>
        <taxon>Burkholderiales</taxon>
        <taxon>Alcaligenaceae</taxon>
        <taxon>Alcaligenes</taxon>
    </lineage>
</organism>
<dbReference type="AlphaFoldDB" id="A0AAE9KMS1"/>
<accession>A0AAE9KMS1</accession>
<reference evidence="1" key="1">
    <citation type="submission" date="2022-04" db="EMBL/GenBank/DDBJ databases">
        <title>Genomic mining of Alcaligenes faecalis D334 producing ectoin and derivatives.</title>
        <authorList>
            <person name="Doan V.T."/>
            <person name="Quach N.T."/>
            <person name="Vu T.-H.-N."/>
            <person name="Phi Q.-T."/>
        </authorList>
    </citation>
    <scope>NUCLEOTIDE SEQUENCE</scope>
    <source>
        <strain evidence="1">D334</strain>
    </source>
</reference>
<dbReference type="EMBL" id="CP095873">
    <property type="protein sequence ID" value="UPL20972.1"/>
    <property type="molecule type" value="Genomic_DNA"/>
</dbReference>
<evidence type="ECO:0000313" key="2">
    <source>
        <dbReference type="Proteomes" id="UP000830925"/>
    </source>
</evidence>
<gene>
    <name evidence="1" type="ORF">MXF72_16485</name>
</gene>
<name>A0AAE9KMS1_ALCFA</name>
<proteinExistence type="predicted"/>
<dbReference type="Proteomes" id="UP000830925">
    <property type="component" value="Chromosome"/>
</dbReference>
<dbReference type="RefSeq" id="WP_179136450.1">
    <property type="nucleotide sequence ID" value="NZ_CP095873.1"/>
</dbReference>
<evidence type="ECO:0000313" key="1">
    <source>
        <dbReference type="EMBL" id="UPL20972.1"/>
    </source>
</evidence>
<dbReference type="GeneID" id="96774844"/>